<dbReference type="EMBL" id="JAPTMU010000005">
    <property type="protein sequence ID" value="KAJ4943828.1"/>
    <property type="molecule type" value="Genomic_DNA"/>
</dbReference>
<feature type="region of interest" description="Disordered" evidence="1">
    <location>
        <begin position="15"/>
        <end position="34"/>
    </location>
</feature>
<evidence type="ECO:0000256" key="1">
    <source>
        <dbReference type="SAM" id="MobiDB-lite"/>
    </source>
</evidence>
<reference evidence="2" key="1">
    <citation type="submission" date="2022-11" db="EMBL/GenBank/DDBJ databases">
        <title>Chromosome-level genome of Pogonophryne albipinna.</title>
        <authorList>
            <person name="Jo E."/>
        </authorList>
    </citation>
    <scope>NUCLEOTIDE SEQUENCE</scope>
    <source>
        <strain evidence="2">SGF0006</strain>
        <tissue evidence="2">Muscle</tissue>
    </source>
</reference>
<sequence>MSDVLLFELQKDTAASNDPFAPGGTTVNASSDPDPFAAVFGNESFGGGFADFSALTKSNGADQFGINNKNLFQEESQSVGPDVPPALPPKTGTPTRPPPPPPGKRSSLSKTESSESFQRRGSLPPAASRRLPLLFLLTACQGSFSRPLRPLLPSSSQRSGN</sequence>
<dbReference type="AlphaFoldDB" id="A0AAD6BH78"/>
<proteinExistence type="predicted"/>
<feature type="compositionally biased region" description="Low complexity" evidence="1">
    <location>
        <begin position="104"/>
        <end position="125"/>
    </location>
</feature>
<feature type="region of interest" description="Disordered" evidence="1">
    <location>
        <begin position="68"/>
        <end position="125"/>
    </location>
</feature>
<name>A0AAD6BH78_9TELE</name>
<comment type="caution">
    <text evidence="2">The sequence shown here is derived from an EMBL/GenBank/DDBJ whole genome shotgun (WGS) entry which is preliminary data.</text>
</comment>
<dbReference type="Proteomes" id="UP001219934">
    <property type="component" value="Unassembled WGS sequence"/>
</dbReference>
<protein>
    <submittedName>
        <fullName evidence="2">Uncharacterized protein</fullName>
    </submittedName>
</protein>
<gene>
    <name evidence="2" type="ORF">JOQ06_006322</name>
</gene>
<organism evidence="2 3">
    <name type="scientific">Pogonophryne albipinna</name>
    <dbReference type="NCBI Taxonomy" id="1090488"/>
    <lineage>
        <taxon>Eukaryota</taxon>
        <taxon>Metazoa</taxon>
        <taxon>Chordata</taxon>
        <taxon>Craniata</taxon>
        <taxon>Vertebrata</taxon>
        <taxon>Euteleostomi</taxon>
        <taxon>Actinopterygii</taxon>
        <taxon>Neopterygii</taxon>
        <taxon>Teleostei</taxon>
        <taxon>Neoteleostei</taxon>
        <taxon>Acanthomorphata</taxon>
        <taxon>Eupercaria</taxon>
        <taxon>Perciformes</taxon>
        <taxon>Notothenioidei</taxon>
        <taxon>Pogonophryne</taxon>
    </lineage>
</organism>
<feature type="compositionally biased region" description="Polar residues" evidence="1">
    <location>
        <begin position="68"/>
        <end position="79"/>
    </location>
</feature>
<keyword evidence="3" id="KW-1185">Reference proteome</keyword>
<evidence type="ECO:0000313" key="3">
    <source>
        <dbReference type="Proteomes" id="UP001219934"/>
    </source>
</evidence>
<evidence type="ECO:0000313" key="2">
    <source>
        <dbReference type="EMBL" id="KAJ4943828.1"/>
    </source>
</evidence>
<accession>A0AAD6BH78</accession>